<accession>A0A1J5RYD3</accession>
<feature type="domain" description="HAMP" evidence="5">
    <location>
        <begin position="215"/>
        <end position="268"/>
    </location>
</feature>
<dbReference type="SMART" id="SM00283">
    <property type="entry name" value="MA"/>
    <property type="match status" value="1"/>
</dbReference>
<dbReference type="AlphaFoldDB" id="A0A1J5RYD3"/>
<dbReference type="PROSITE" id="PS50885">
    <property type="entry name" value="HAMP"/>
    <property type="match status" value="1"/>
</dbReference>
<keyword evidence="3" id="KW-0472">Membrane</keyword>
<comment type="caution">
    <text evidence="6">The sequence shown here is derived from an EMBL/GenBank/DDBJ whole genome shotgun (WGS) entry which is preliminary data.</text>
</comment>
<dbReference type="SMART" id="SM00304">
    <property type="entry name" value="HAMP"/>
    <property type="match status" value="1"/>
</dbReference>
<keyword evidence="3" id="KW-1133">Transmembrane helix</keyword>
<dbReference type="Pfam" id="PF00672">
    <property type="entry name" value="HAMP"/>
    <property type="match status" value="1"/>
</dbReference>
<dbReference type="CDD" id="cd06225">
    <property type="entry name" value="HAMP"/>
    <property type="match status" value="1"/>
</dbReference>
<dbReference type="Gene3D" id="6.10.340.10">
    <property type="match status" value="1"/>
</dbReference>
<organism evidence="6">
    <name type="scientific">mine drainage metagenome</name>
    <dbReference type="NCBI Taxonomy" id="410659"/>
    <lineage>
        <taxon>unclassified sequences</taxon>
        <taxon>metagenomes</taxon>
        <taxon>ecological metagenomes</taxon>
    </lineage>
</organism>
<protein>
    <submittedName>
        <fullName evidence="6">Frizzy aggregation protein FrzCD</fullName>
    </submittedName>
</protein>
<keyword evidence="1" id="KW-0807">Transducer</keyword>
<reference evidence="6" key="1">
    <citation type="submission" date="2016-10" db="EMBL/GenBank/DDBJ databases">
        <title>Sequence of Gallionella enrichment culture.</title>
        <authorList>
            <person name="Poehlein A."/>
            <person name="Muehling M."/>
            <person name="Daniel R."/>
        </authorList>
    </citation>
    <scope>NUCLEOTIDE SEQUENCE</scope>
</reference>
<name>A0A1J5RYD3_9ZZZZ</name>
<dbReference type="Pfam" id="PF00015">
    <property type="entry name" value="MCPsignal"/>
    <property type="match status" value="1"/>
</dbReference>
<dbReference type="GO" id="GO:0007165">
    <property type="term" value="P:signal transduction"/>
    <property type="evidence" value="ECO:0007669"/>
    <property type="project" value="UniProtKB-KW"/>
</dbReference>
<evidence type="ECO:0000259" key="4">
    <source>
        <dbReference type="PROSITE" id="PS50111"/>
    </source>
</evidence>
<dbReference type="PROSITE" id="PS50111">
    <property type="entry name" value="CHEMOTAXIS_TRANSDUC_2"/>
    <property type="match status" value="1"/>
</dbReference>
<evidence type="ECO:0000313" key="6">
    <source>
        <dbReference type="EMBL" id="OIR00927.1"/>
    </source>
</evidence>
<dbReference type="InterPro" id="IPR003660">
    <property type="entry name" value="HAMP_dom"/>
</dbReference>
<comment type="similarity">
    <text evidence="2">Belongs to the methyl-accepting chemotaxis (MCP) protein family.</text>
</comment>
<evidence type="ECO:0000259" key="5">
    <source>
        <dbReference type="PROSITE" id="PS50885"/>
    </source>
</evidence>
<feature type="transmembrane region" description="Helical" evidence="3">
    <location>
        <begin position="194"/>
        <end position="218"/>
    </location>
</feature>
<dbReference type="Pfam" id="PF12729">
    <property type="entry name" value="4HB_MCP_1"/>
    <property type="match status" value="1"/>
</dbReference>
<evidence type="ECO:0000256" key="2">
    <source>
        <dbReference type="ARBA" id="ARBA00029447"/>
    </source>
</evidence>
<dbReference type="Gene3D" id="1.10.287.950">
    <property type="entry name" value="Methyl-accepting chemotaxis protein"/>
    <property type="match status" value="1"/>
</dbReference>
<keyword evidence="3" id="KW-0812">Transmembrane</keyword>
<feature type="transmembrane region" description="Helical" evidence="3">
    <location>
        <begin position="12"/>
        <end position="35"/>
    </location>
</feature>
<feature type="domain" description="Methyl-accepting transducer" evidence="4">
    <location>
        <begin position="273"/>
        <end position="509"/>
    </location>
</feature>
<evidence type="ECO:0000256" key="1">
    <source>
        <dbReference type="ARBA" id="ARBA00023224"/>
    </source>
</evidence>
<sequence>MKWFLDLSLRNKLFVCFALIFAAMAWVIATAYIGIINIRESQDRLYAEGFANVKDLDGLRALQNRVRAELLEAQLSKSRPQQERLLQDVAASDKNIDLTMARLTERAGSDPARLSRLEELKAVQGAFLRTKDGEIIPLIRAGKIAKAEQLAVGVQQPRSEKMRAIALDLGQAAAEDAHRAVADADRLAGRSVRIFLQVGVAAMLLGLVLALLLVRVIAGPLRILSAAADRVAAGDLSAEVARDRRRDEVGDLVRAFATMVDSQRRIMREILDGVGVLASSSSEILATTTQVASGATETASAVSETTATVEEVKQAAAVSSQKARYVSESAQKVAQVSQAGRKSVEGAIQGMSRIQEQMEAIAESIVRLSEQNQAIGEIIASVNDLAEQSNLLAVNAAIEAAKAGEQGKGFAVVAQEVKSLAAQSKQATGQVRTILGEIQKATGAAVLATEQGSKAVAAGMRQGTEAGESIRQLADSIVEAAQAATQIAASSQQQMVGMDQVALAMDSIKQASLQNVSSTKQAESAAHNLSESGQRLISVLEQYRI</sequence>
<evidence type="ECO:0000256" key="3">
    <source>
        <dbReference type="SAM" id="Phobius"/>
    </source>
</evidence>
<dbReference type="EMBL" id="MLJW01000090">
    <property type="protein sequence ID" value="OIR00927.1"/>
    <property type="molecule type" value="Genomic_DNA"/>
</dbReference>
<dbReference type="InterPro" id="IPR004089">
    <property type="entry name" value="MCPsignal_dom"/>
</dbReference>
<dbReference type="GO" id="GO:0016020">
    <property type="term" value="C:membrane"/>
    <property type="evidence" value="ECO:0007669"/>
    <property type="project" value="InterPro"/>
</dbReference>
<proteinExistence type="inferred from homology"/>
<dbReference type="PANTHER" id="PTHR32089">
    <property type="entry name" value="METHYL-ACCEPTING CHEMOTAXIS PROTEIN MCPB"/>
    <property type="match status" value="1"/>
</dbReference>
<dbReference type="SUPFAM" id="SSF58104">
    <property type="entry name" value="Methyl-accepting chemotaxis protein (MCP) signaling domain"/>
    <property type="match status" value="1"/>
</dbReference>
<gene>
    <name evidence="6" type="primary">frzCD_3</name>
    <name evidence="6" type="ORF">GALL_170670</name>
</gene>
<dbReference type="PANTHER" id="PTHR32089:SF112">
    <property type="entry name" value="LYSOZYME-LIKE PROTEIN-RELATED"/>
    <property type="match status" value="1"/>
</dbReference>
<dbReference type="InterPro" id="IPR024478">
    <property type="entry name" value="HlyB_4HB_MCP"/>
</dbReference>